<feature type="non-terminal residue" evidence="2">
    <location>
        <position position="1"/>
    </location>
</feature>
<feature type="compositionally biased region" description="Gly residues" evidence="1">
    <location>
        <begin position="53"/>
        <end position="74"/>
    </location>
</feature>
<feature type="compositionally biased region" description="Basic and acidic residues" evidence="1">
    <location>
        <begin position="75"/>
        <end position="87"/>
    </location>
</feature>
<proteinExistence type="predicted"/>
<keyword evidence="3" id="KW-1185">Reference proteome</keyword>
<organism evidence="2 3">
    <name type="scientific">Perkinsus olseni</name>
    <name type="common">Perkinsus atlanticus</name>
    <dbReference type="NCBI Taxonomy" id="32597"/>
    <lineage>
        <taxon>Eukaryota</taxon>
        <taxon>Sar</taxon>
        <taxon>Alveolata</taxon>
        <taxon>Perkinsozoa</taxon>
        <taxon>Perkinsea</taxon>
        <taxon>Perkinsida</taxon>
        <taxon>Perkinsidae</taxon>
        <taxon>Perkinsus</taxon>
    </lineage>
</organism>
<evidence type="ECO:0000256" key="1">
    <source>
        <dbReference type="SAM" id="MobiDB-lite"/>
    </source>
</evidence>
<sequence length="102" mass="10208">PTDDVGSRSLQLITDQLRKCASRYILHFNSKTSNPKDGGDGHDGHAGEDGRSGQDGGGSQDGGHGADGRGGQDGGDGHDGHAGEDGRGGPPPAVKMPPAVLV</sequence>
<dbReference type="AlphaFoldDB" id="A0A7J6QTA4"/>
<feature type="region of interest" description="Disordered" evidence="1">
    <location>
        <begin position="29"/>
        <end position="102"/>
    </location>
</feature>
<dbReference type="EMBL" id="JABANO010030752">
    <property type="protein sequence ID" value="KAF4711371.1"/>
    <property type="molecule type" value="Genomic_DNA"/>
</dbReference>
<accession>A0A7J6QTA4</accession>
<protein>
    <submittedName>
        <fullName evidence="2">Uncharacterized protein</fullName>
    </submittedName>
</protein>
<evidence type="ECO:0000313" key="3">
    <source>
        <dbReference type="Proteomes" id="UP000553632"/>
    </source>
</evidence>
<feature type="non-terminal residue" evidence="2">
    <location>
        <position position="102"/>
    </location>
</feature>
<reference evidence="2 3" key="1">
    <citation type="submission" date="2020-04" db="EMBL/GenBank/DDBJ databases">
        <title>Perkinsus olseni comparative genomics.</title>
        <authorList>
            <person name="Bogema D.R."/>
        </authorList>
    </citation>
    <scope>NUCLEOTIDE SEQUENCE [LARGE SCALE GENOMIC DNA]</scope>
    <source>
        <strain evidence="2 3">ATCC PRA-207</strain>
    </source>
</reference>
<evidence type="ECO:0000313" key="2">
    <source>
        <dbReference type="EMBL" id="KAF4711371.1"/>
    </source>
</evidence>
<gene>
    <name evidence="2" type="ORF">FOZ63_014236</name>
</gene>
<dbReference type="Proteomes" id="UP000553632">
    <property type="component" value="Unassembled WGS sequence"/>
</dbReference>
<comment type="caution">
    <text evidence="2">The sequence shown here is derived from an EMBL/GenBank/DDBJ whole genome shotgun (WGS) entry which is preliminary data.</text>
</comment>
<name>A0A7J6QTA4_PEROL</name>
<feature type="compositionally biased region" description="Basic and acidic residues" evidence="1">
    <location>
        <begin position="37"/>
        <end position="52"/>
    </location>
</feature>